<dbReference type="PROSITE" id="PS51257">
    <property type="entry name" value="PROKAR_LIPOPROTEIN"/>
    <property type="match status" value="1"/>
</dbReference>
<evidence type="ECO:0000256" key="2">
    <source>
        <dbReference type="ARBA" id="ARBA00007357"/>
    </source>
</evidence>
<dbReference type="InterPro" id="IPR000718">
    <property type="entry name" value="Peptidase_M13"/>
</dbReference>
<dbReference type="GO" id="GO:0016485">
    <property type="term" value="P:protein processing"/>
    <property type="evidence" value="ECO:0007669"/>
    <property type="project" value="TreeGrafter"/>
</dbReference>
<dbReference type="Gene3D" id="3.40.390.10">
    <property type="entry name" value="Collagenase (Catalytic Domain)"/>
    <property type="match status" value="1"/>
</dbReference>
<dbReference type="InterPro" id="IPR042089">
    <property type="entry name" value="Peptidase_M13_dom_2"/>
</dbReference>
<evidence type="ECO:0000256" key="5">
    <source>
        <dbReference type="ARBA" id="ARBA00022801"/>
    </source>
</evidence>
<evidence type="ECO:0000313" key="10">
    <source>
        <dbReference type="EMBL" id="MBB6501200.1"/>
    </source>
</evidence>
<comment type="cofactor">
    <cofactor evidence="1">
        <name>Zn(2+)</name>
        <dbReference type="ChEBI" id="CHEBI:29105"/>
    </cofactor>
</comment>
<dbReference type="CDD" id="cd08662">
    <property type="entry name" value="M13"/>
    <property type="match status" value="1"/>
</dbReference>
<evidence type="ECO:0000256" key="3">
    <source>
        <dbReference type="ARBA" id="ARBA00022670"/>
    </source>
</evidence>
<dbReference type="PRINTS" id="PR00786">
    <property type="entry name" value="NEPRILYSIN"/>
</dbReference>
<accession>A0A7X0MKX9</accession>
<dbReference type="PROSITE" id="PS51885">
    <property type="entry name" value="NEPRILYSIN"/>
    <property type="match status" value="1"/>
</dbReference>
<dbReference type="InterPro" id="IPR018497">
    <property type="entry name" value="Peptidase_M13_C"/>
</dbReference>
<evidence type="ECO:0000259" key="8">
    <source>
        <dbReference type="Pfam" id="PF01431"/>
    </source>
</evidence>
<dbReference type="Proteomes" id="UP000521017">
    <property type="component" value="Unassembled WGS sequence"/>
</dbReference>
<dbReference type="EC" id="3.4.24.-" evidence="10"/>
<dbReference type="EMBL" id="JACHCC010000008">
    <property type="protein sequence ID" value="MBB6501200.1"/>
    <property type="molecule type" value="Genomic_DNA"/>
</dbReference>
<keyword evidence="6" id="KW-0862">Zinc</keyword>
<dbReference type="AlphaFoldDB" id="A0A7X0MKX9"/>
<keyword evidence="4" id="KW-0479">Metal-binding</keyword>
<sequence length="689" mass="77907">MKKCTKIELLTYCSLGLMLGTTLTSCNHQNSEASYAANDPIIKNIDSTVSPGQDFFKYANGAWIKKNPIPAAYSSWGIGNLVQEEIREKLKKINEDALKENAAKGTNSQKIADFYFSGMDTVGIEKRGINDLKTELNLIQQIKDVNGVLDVSAHLTTIGIENFIGLSIGQDEKNSEMMMLHLSQSGLSLPNRDYYFNTDTRTKTIRNDYAQKHLPAVLKLSGLTEQEASGAAKKVFAIETALATSSRKLEDLRDPYHNYNKMSIGQLNQLTPGINWTDIFQKLKIKKADSVIVGQPEYYQALNKALKTFSIDDWKAYLRWNLVSSTSPYLNKDLDKERFRFYGTVIAGKTAQLPRWKRVLDTENALMGEVLGQLFVKAYFPEKSKKRYSDMVTAIRTSYKEHIEKLDWMSSATKQKAIDKLDKINPKVGFPDKWKDFSTLNIDRSSYVMNVIRAQAWWYQREVNKLGKPVDRSEWDMTPQTYNAYYNPSNNEIVLPAAIFSIPGVKDEEVDDAVVYGYGAASTIGHEITHGFDDQGRQFDAKGNLKAWWTPLDSAKFTAKAQMLVNQFNSYKVLDSMHVNGKATLGENIADLGGIVLGLDAFKKTAQYKENKKINGLTPLQRYFLGYSLGWLGHQRDQQLASQILTDVHAPAFLRVNGPFADVPEFYEAFKVKKGDAMWIDPSKRVKIW</sequence>
<dbReference type="RefSeq" id="WP_260409389.1">
    <property type="nucleotide sequence ID" value="NZ_JACHCC010000008.1"/>
</dbReference>
<dbReference type="SUPFAM" id="SSF55486">
    <property type="entry name" value="Metalloproteases ('zincins'), catalytic domain"/>
    <property type="match status" value="1"/>
</dbReference>
<evidence type="ECO:0000256" key="4">
    <source>
        <dbReference type="ARBA" id="ARBA00022723"/>
    </source>
</evidence>
<keyword evidence="5 10" id="KW-0378">Hydrolase</keyword>
<dbReference type="PANTHER" id="PTHR11733">
    <property type="entry name" value="ZINC METALLOPROTEASE FAMILY M13 NEPRILYSIN-RELATED"/>
    <property type="match status" value="1"/>
</dbReference>
<proteinExistence type="inferred from homology"/>
<dbReference type="InterPro" id="IPR008753">
    <property type="entry name" value="Peptidase_M13_N"/>
</dbReference>
<dbReference type="GO" id="GO:0046872">
    <property type="term" value="F:metal ion binding"/>
    <property type="evidence" value="ECO:0007669"/>
    <property type="project" value="UniProtKB-KW"/>
</dbReference>
<evidence type="ECO:0000256" key="6">
    <source>
        <dbReference type="ARBA" id="ARBA00022833"/>
    </source>
</evidence>
<dbReference type="GO" id="GO:0005886">
    <property type="term" value="C:plasma membrane"/>
    <property type="evidence" value="ECO:0007669"/>
    <property type="project" value="TreeGrafter"/>
</dbReference>
<feature type="domain" description="Peptidase M13 C-terminal" evidence="8">
    <location>
        <begin position="483"/>
        <end position="686"/>
    </location>
</feature>
<name>A0A7X0MKX9_9SPHI</name>
<dbReference type="InterPro" id="IPR024079">
    <property type="entry name" value="MetalloPept_cat_dom_sf"/>
</dbReference>
<reference evidence="10 11" key="1">
    <citation type="submission" date="2020-08" db="EMBL/GenBank/DDBJ databases">
        <title>Genomic Encyclopedia of Type Strains, Phase IV (KMG-V): Genome sequencing to study the core and pangenomes of soil and plant-associated prokaryotes.</title>
        <authorList>
            <person name="Whitman W."/>
        </authorList>
    </citation>
    <scope>NUCLEOTIDE SEQUENCE [LARGE SCALE GENOMIC DNA]</scope>
    <source>
        <strain evidence="10 11">M2T3</strain>
    </source>
</reference>
<organism evidence="10 11">
    <name type="scientific">Pedobacter cryoconitis</name>
    <dbReference type="NCBI Taxonomy" id="188932"/>
    <lineage>
        <taxon>Bacteria</taxon>
        <taxon>Pseudomonadati</taxon>
        <taxon>Bacteroidota</taxon>
        <taxon>Sphingobacteriia</taxon>
        <taxon>Sphingobacteriales</taxon>
        <taxon>Sphingobacteriaceae</taxon>
        <taxon>Pedobacter</taxon>
    </lineage>
</organism>
<comment type="similarity">
    <text evidence="2">Belongs to the peptidase M13 family.</text>
</comment>
<evidence type="ECO:0000313" key="11">
    <source>
        <dbReference type="Proteomes" id="UP000521017"/>
    </source>
</evidence>
<dbReference type="Pfam" id="PF01431">
    <property type="entry name" value="Peptidase_M13"/>
    <property type="match status" value="1"/>
</dbReference>
<protein>
    <submittedName>
        <fullName evidence="10">Putative endopeptidase</fullName>
        <ecNumber evidence="10">3.4.24.-</ecNumber>
    </submittedName>
</protein>
<gene>
    <name evidence="10" type="ORF">HDF25_003363</name>
</gene>
<evidence type="ECO:0000259" key="9">
    <source>
        <dbReference type="Pfam" id="PF05649"/>
    </source>
</evidence>
<evidence type="ECO:0000256" key="1">
    <source>
        <dbReference type="ARBA" id="ARBA00001947"/>
    </source>
</evidence>
<feature type="domain" description="Peptidase M13 N-terminal" evidence="9">
    <location>
        <begin position="51"/>
        <end position="431"/>
    </location>
</feature>
<keyword evidence="7" id="KW-0482">Metalloprotease</keyword>
<dbReference type="Gene3D" id="1.10.1380.10">
    <property type="entry name" value="Neutral endopeptidase , domain2"/>
    <property type="match status" value="1"/>
</dbReference>
<dbReference type="PANTHER" id="PTHR11733:SF167">
    <property type="entry name" value="FI17812P1-RELATED"/>
    <property type="match status" value="1"/>
</dbReference>
<keyword evidence="3" id="KW-0645">Protease</keyword>
<comment type="caution">
    <text evidence="10">The sequence shown here is derived from an EMBL/GenBank/DDBJ whole genome shotgun (WGS) entry which is preliminary data.</text>
</comment>
<dbReference type="Pfam" id="PF05649">
    <property type="entry name" value="Peptidase_M13_N"/>
    <property type="match status" value="1"/>
</dbReference>
<dbReference type="GO" id="GO:0004222">
    <property type="term" value="F:metalloendopeptidase activity"/>
    <property type="evidence" value="ECO:0007669"/>
    <property type="project" value="InterPro"/>
</dbReference>
<evidence type="ECO:0000256" key="7">
    <source>
        <dbReference type="ARBA" id="ARBA00023049"/>
    </source>
</evidence>